<sequence length="597" mass="67915">MAEQEGAPQGTLGEPGHTEPQPMTASGGDRQHTAGEQECSGTGGPAVPPGTGSELPAGPSTPETGGLPPGRQWSPRAHPLARSRPGARPSREVKRDVQLPQQQEEKQDERRASRERPAVKEEVSYRDSEGLDQGEKGSSAASIPKPCHCDASHQHSDTEQRLGDPKGTGPFYYIGGGNGVAIVRAYCEGRGWQRICDKTREDYTLRWCETKSHSAYCRFREGEQLLYQIPNNKVLTTKIGLLSSLREYERVASKVKPGRGHSMNPTELLMEVLASCLLNRRLKMEEFFPDTFRMDVREEKEAFFTQQEGQAWICKPTGLNQGRGIFLLRTQEEINAFRAKLQSIEDSQQHRAAPFRCPQARIVQRYIQSPLLLEGRKFDVRSYFLIACMTPYMVFFRHGYVRLTCDPYDPSSDDLSAHLTNQYMQKKNPLYNEVKEETVWSMERFNDYVNEKFRAVRALPQDWVLSVFTKRMQQIMTQCFLAVRPKLERKLGYFDLIGCDFMIDEDFKVWLLEMNCNPALHTNCQVLKEVVPSVVNETLGNYSDSLLTICFSHLHPGVLTEHGLMLLHQCFLNCHRVLIRESGQRECLKKALFKSIM</sequence>
<feature type="non-terminal residue" evidence="2">
    <location>
        <position position="1"/>
    </location>
</feature>
<feature type="compositionally biased region" description="Basic and acidic residues" evidence="1">
    <location>
        <begin position="89"/>
        <end position="135"/>
    </location>
</feature>
<dbReference type="AlphaFoldDB" id="A0A8J7P156"/>
<evidence type="ECO:0000256" key="1">
    <source>
        <dbReference type="SAM" id="MobiDB-lite"/>
    </source>
</evidence>
<gene>
    <name evidence="2" type="primary">Ttll10</name>
    <name evidence="2" type="ORF">GTO95_0002920</name>
</gene>
<evidence type="ECO:0000313" key="3">
    <source>
        <dbReference type="Proteomes" id="UP000736164"/>
    </source>
</evidence>
<accession>A0A8J7P156</accession>
<dbReference type="PANTHER" id="PTHR46810:SF1">
    <property type="entry name" value="INACTIVE POLYGLYCYLASE TTLL10"/>
    <property type="match status" value="1"/>
</dbReference>
<reference evidence="2" key="1">
    <citation type="journal article" date="2021" name="Cell">
        <title>Tracing the genetic footprints of vertebrate landing in non-teleost ray-finned fishes.</title>
        <authorList>
            <person name="Bi X."/>
            <person name="Wang K."/>
            <person name="Yang L."/>
            <person name="Pan H."/>
            <person name="Jiang H."/>
            <person name="Wei Q."/>
            <person name="Fang M."/>
            <person name="Yu H."/>
            <person name="Zhu C."/>
            <person name="Cai Y."/>
            <person name="He Y."/>
            <person name="Gan X."/>
            <person name="Zeng H."/>
            <person name="Yu D."/>
            <person name="Zhu Y."/>
            <person name="Jiang H."/>
            <person name="Qiu Q."/>
            <person name="Yang H."/>
            <person name="Zhang Y.E."/>
            <person name="Wang W."/>
            <person name="Zhu M."/>
            <person name="He S."/>
            <person name="Zhang G."/>
        </authorList>
    </citation>
    <scope>NUCLEOTIDE SEQUENCE</scope>
    <source>
        <strain evidence="2">Allg_001</strain>
    </source>
</reference>
<dbReference type="InterPro" id="IPR027752">
    <property type="entry name" value="TTLL10"/>
</dbReference>
<protein>
    <submittedName>
        <fullName evidence="2">TTL10 polyglycylase</fullName>
    </submittedName>
</protein>
<dbReference type="PANTHER" id="PTHR46810">
    <property type="entry name" value="INACTIVE POLYGLYCYLASE TTLL10"/>
    <property type="match status" value="1"/>
</dbReference>
<keyword evidence="3" id="KW-1185">Reference proteome</keyword>
<dbReference type="Gene3D" id="3.30.470.20">
    <property type="entry name" value="ATP-grasp fold, B domain"/>
    <property type="match status" value="1"/>
</dbReference>
<dbReference type="EMBL" id="JAAWVO010057916">
    <property type="protein sequence ID" value="MBN3322033.1"/>
    <property type="molecule type" value="Genomic_DNA"/>
</dbReference>
<comment type="caution">
    <text evidence="2">The sequence shown here is derived from an EMBL/GenBank/DDBJ whole genome shotgun (WGS) entry which is preliminary data.</text>
</comment>
<dbReference type="InterPro" id="IPR004344">
    <property type="entry name" value="TTL/TTLL_fam"/>
</dbReference>
<feature type="non-terminal residue" evidence="2">
    <location>
        <position position="597"/>
    </location>
</feature>
<dbReference type="GO" id="GO:0070737">
    <property type="term" value="F:protein-glycine ligase activity, elongating"/>
    <property type="evidence" value="ECO:0007669"/>
    <property type="project" value="TreeGrafter"/>
</dbReference>
<evidence type="ECO:0000313" key="2">
    <source>
        <dbReference type="EMBL" id="MBN3322033.1"/>
    </source>
</evidence>
<proteinExistence type="predicted"/>
<dbReference type="PROSITE" id="PS51221">
    <property type="entry name" value="TTL"/>
    <property type="match status" value="1"/>
</dbReference>
<dbReference type="Pfam" id="PF03133">
    <property type="entry name" value="TTL"/>
    <property type="match status" value="1"/>
</dbReference>
<name>A0A8J7P156_ATRSP</name>
<feature type="region of interest" description="Disordered" evidence="1">
    <location>
        <begin position="1"/>
        <end position="165"/>
    </location>
</feature>
<dbReference type="Proteomes" id="UP000736164">
    <property type="component" value="Unassembled WGS sequence"/>
</dbReference>
<feature type="compositionally biased region" description="Basic and acidic residues" evidence="1">
    <location>
        <begin position="147"/>
        <end position="164"/>
    </location>
</feature>
<organism evidence="2 3">
    <name type="scientific">Atractosteus spatula</name>
    <name type="common">Alligator gar</name>
    <name type="synonym">Lepisosteus spatula</name>
    <dbReference type="NCBI Taxonomy" id="7917"/>
    <lineage>
        <taxon>Eukaryota</taxon>
        <taxon>Metazoa</taxon>
        <taxon>Chordata</taxon>
        <taxon>Craniata</taxon>
        <taxon>Vertebrata</taxon>
        <taxon>Euteleostomi</taxon>
        <taxon>Actinopterygii</taxon>
        <taxon>Neopterygii</taxon>
        <taxon>Holostei</taxon>
        <taxon>Semionotiformes</taxon>
        <taxon>Lepisosteidae</taxon>
        <taxon>Atractosteus</taxon>
    </lineage>
</organism>
<dbReference type="SUPFAM" id="SSF56059">
    <property type="entry name" value="Glutathione synthetase ATP-binding domain-like"/>
    <property type="match status" value="1"/>
</dbReference>